<evidence type="ECO:0000313" key="1">
    <source>
        <dbReference type="EMBL" id="GFO09426.1"/>
    </source>
</evidence>
<evidence type="ECO:0000313" key="2">
    <source>
        <dbReference type="Proteomes" id="UP000735302"/>
    </source>
</evidence>
<proteinExistence type="predicted"/>
<sequence>MGMSDFLALVRTISDSIELNSLSEPATYSPYRFQAEFAITCATLMSRFIKETALLRDSVGGIRTLEPPDRERDKPLCTLVLSSSPPLTSLTVAVESRPSPD</sequence>
<gene>
    <name evidence="1" type="ORF">PoB_003593100</name>
</gene>
<comment type="caution">
    <text evidence="1">The sequence shown here is derived from an EMBL/GenBank/DDBJ whole genome shotgun (WGS) entry which is preliminary data.</text>
</comment>
<accession>A0AAV4AMK2</accession>
<reference evidence="1 2" key="1">
    <citation type="journal article" date="2021" name="Elife">
        <title>Chloroplast acquisition without the gene transfer in kleptoplastic sea slugs, Plakobranchus ocellatus.</title>
        <authorList>
            <person name="Maeda T."/>
            <person name="Takahashi S."/>
            <person name="Yoshida T."/>
            <person name="Shimamura S."/>
            <person name="Takaki Y."/>
            <person name="Nagai Y."/>
            <person name="Toyoda A."/>
            <person name="Suzuki Y."/>
            <person name="Arimoto A."/>
            <person name="Ishii H."/>
            <person name="Satoh N."/>
            <person name="Nishiyama T."/>
            <person name="Hasebe M."/>
            <person name="Maruyama T."/>
            <person name="Minagawa J."/>
            <person name="Obokata J."/>
            <person name="Shigenobu S."/>
        </authorList>
    </citation>
    <scope>NUCLEOTIDE SEQUENCE [LARGE SCALE GENOMIC DNA]</scope>
</reference>
<organism evidence="1 2">
    <name type="scientific">Plakobranchus ocellatus</name>
    <dbReference type="NCBI Taxonomy" id="259542"/>
    <lineage>
        <taxon>Eukaryota</taxon>
        <taxon>Metazoa</taxon>
        <taxon>Spiralia</taxon>
        <taxon>Lophotrochozoa</taxon>
        <taxon>Mollusca</taxon>
        <taxon>Gastropoda</taxon>
        <taxon>Heterobranchia</taxon>
        <taxon>Euthyneura</taxon>
        <taxon>Panpulmonata</taxon>
        <taxon>Sacoglossa</taxon>
        <taxon>Placobranchoidea</taxon>
        <taxon>Plakobranchidae</taxon>
        <taxon>Plakobranchus</taxon>
    </lineage>
</organism>
<dbReference type="EMBL" id="BLXT01004093">
    <property type="protein sequence ID" value="GFO09426.1"/>
    <property type="molecule type" value="Genomic_DNA"/>
</dbReference>
<name>A0AAV4AMK2_9GAST</name>
<keyword evidence="2" id="KW-1185">Reference proteome</keyword>
<dbReference type="AlphaFoldDB" id="A0AAV4AMK2"/>
<dbReference type="Proteomes" id="UP000735302">
    <property type="component" value="Unassembled WGS sequence"/>
</dbReference>
<protein>
    <submittedName>
        <fullName evidence="1">Uncharacterized protein</fullName>
    </submittedName>
</protein>